<sequence>MALPIPKSISKLERNVFTDIKKQPPTRLQPGLTRFNYNSKNISTNSAIQYNKDETGFAVGDTQSTRTIVNSTQKSN</sequence>
<dbReference type="EMBL" id="KV454293">
    <property type="protein sequence ID" value="ODQ73912.1"/>
    <property type="molecule type" value="Genomic_DNA"/>
</dbReference>
<accession>A0A1E3Q9T8</accession>
<reference evidence="1 2" key="1">
    <citation type="journal article" date="2016" name="Proc. Natl. Acad. Sci. U.S.A.">
        <title>Comparative genomics of biotechnologically important yeasts.</title>
        <authorList>
            <person name="Riley R."/>
            <person name="Haridas S."/>
            <person name="Wolfe K.H."/>
            <person name="Lopes M.R."/>
            <person name="Hittinger C.T."/>
            <person name="Goeker M."/>
            <person name="Salamov A.A."/>
            <person name="Wisecaver J.H."/>
            <person name="Long T.M."/>
            <person name="Calvey C.H."/>
            <person name="Aerts A.L."/>
            <person name="Barry K.W."/>
            <person name="Choi C."/>
            <person name="Clum A."/>
            <person name="Coughlan A.Y."/>
            <person name="Deshpande S."/>
            <person name="Douglass A.P."/>
            <person name="Hanson S.J."/>
            <person name="Klenk H.-P."/>
            <person name="LaButti K.M."/>
            <person name="Lapidus A."/>
            <person name="Lindquist E.A."/>
            <person name="Lipzen A.M."/>
            <person name="Meier-Kolthoff J.P."/>
            <person name="Ohm R.A."/>
            <person name="Otillar R.P."/>
            <person name="Pangilinan J.L."/>
            <person name="Peng Y."/>
            <person name="Rokas A."/>
            <person name="Rosa C.A."/>
            <person name="Scheuner C."/>
            <person name="Sibirny A.A."/>
            <person name="Slot J.C."/>
            <person name="Stielow J.B."/>
            <person name="Sun H."/>
            <person name="Kurtzman C.P."/>
            <person name="Blackwell M."/>
            <person name="Grigoriev I.V."/>
            <person name="Jeffries T.W."/>
        </authorList>
    </citation>
    <scope>NUCLEOTIDE SEQUENCE [LARGE SCALE GENOMIC DNA]</scope>
    <source>
        <strain evidence="1 2">NRRL Y-11557</strain>
    </source>
</reference>
<proteinExistence type="predicted"/>
<protein>
    <submittedName>
        <fullName evidence="1">Uncharacterized protein</fullName>
    </submittedName>
</protein>
<organism evidence="1 2">
    <name type="scientific">Lipomyces starkeyi NRRL Y-11557</name>
    <dbReference type="NCBI Taxonomy" id="675824"/>
    <lineage>
        <taxon>Eukaryota</taxon>
        <taxon>Fungi</taxon>
        <taxon>Dikarya</taxon>
        <taxon>Ascomycota</taxon>
        <taxon>Saccharomycotina</taxon>
        <taxon>Lipomycetes</taxon>
        <taxon>Lipomycetales</taxon>
        <taxon>Lipomycetaceae</taxon>
        <taxon>Lipomyces</taxon>
    </lineage>
</organism>
<name>A0A1E3Q9T8_LIPST</name>
<dbReference type="AlphaFoldDB" id="A0A1E3Q9T8"/>
<dbReference type="Proteomes" id="UP000094385">
    <property type="component" value="Unassembled WGS sequence"/>
</dbReference>
<gene>
    <name evidence="1" type="ORF">LIPSTDRAFT_275533</name>
</gene>
<evidence type="ECO:0000313" key="2">
    <source>
        <dbReference type="Proteomes" id="UP000094385"/>
    </source>
</evidence>
<keyword evidence="2" id="KW-1185">Reference proteome</keyword>
<evidence type="ECO:0000313" key="1">
    <source>
        <dbReference type="EMBL" id="ODQ73912.1"/>
    </source>
</evidence>